<proteinExistence type="predicted"/>
<protein>
    <submittedName>
        <fullName evidence="3">Gpm9</fullName>
    </submittedName>
</protein>
<keyword evidence="1" id="KW-0472">Membrane</keyword>
<keyword evidence="2" id="KW-0732">Signal</keyword>
<feature type="transmembrane region" description="Helical" evidence="1">
    <location>
        <begin position="86"/>
        <end position="105"/>
    </location>
</feature>
<organism evidence="3">
    <name type="scientific">Arundo donax</name>
    <name type="common">Giant reed</name>
    <name type="synonym">Donax arundinaceus</name>
    <dbReference type="NCBI Taxonomy" id="35708"/>
    <lineage>
        <taxon>Eukaryota</taxon>
        <taxon>Viridiplantae</taxon>
        <taxon>Streptophyta</taxon>
        <taxon>Embryophyta</taxon>
        <taxon>Tracheophyta</taxon>
        <taxon>Spermatophyta</taxon>
        <taxon>Magnoliopsida</taxon>
        <taxon>Liliopsida</taxon>
        <taxon>Poales</taxon>
        <taxon>Poaceae</taxon>
        <taxon>PACMAD clade</taxon>
        <taxon>Arundinoideae</taxon>
        <taxon>Arundineae</taxon>
        <taxon>Arundo</taxon>
    </lineage>
</organism>
<dbReference type="EMBL" id="GBRH01207095">
    <property type="protein sequence ID" value="JAD90800.1"/>
    <property type="molecule type" value="Transcribed_RNA"/>
</dbReference>
<keyword evidence="1" id="KW-1133">Transmembrane helix</keyword>
<reference evidence="3" key="1">
    <citation type="submission" date="2014-09" db="EMBL/GenBank/DDBJ databases">
        <authorList>
            <person name="Magalhaes I.L.F."/>
            <person name="Oliveira U."/>
            <person name="Santos F.R."/>
            <person name="Vidigal T.H.D.A."/>
            <person name="Brescovit A.D."/>
            <person name="Santos A.J."/>
        </authorList>
    </citation>
    <scope>NUCLEOTIDE SEQUENCE</scope>
    <source>
        <tissue evidence="3">Shoot tissue taken approximately 20 cm above the soil surface</tissue>
    </source>
</reference>
<evidence type="ECO:0000256" key="1">
    <source>
        <dbReference type="SAM" id="Phobius"/>
    </source>
</evidence>
<evidence type="ECO:0000256" key="2">
    <source>
        <dbReference type="SAM" id="SignalP"/>
    </source>
</evidence>
<feature type="chain" id="PRO_5002043860" evidence="2">
    <location>
        <begin position="18"/>
        <end position="122"/>
    </location>
</feature>
<keyword evidence="1" id="KW-0812">Transmembrane</keyword>
<feature type="transmembrane region" description="Helical" evidence="1">
    <location>
        <begin position="7"/>
        <end position="28"/>
    </location>
</feature>
<accession>A0A0A9DYP9</accession>
<reference evidence="3" key="2">
    <citation type="journal article" date="2015" name="Data Brief">
        <title>Shoot transcriptome of the giant reed, Arundo donax.</title>
        <authorList>
            <person name="Barrero R.A."/>
            <person name="Guerrero F.D."/>
            <person name="Moolhuijzen P."/>
            <person name="Goolsby J.A."/>
            <person name="Tidwell J."/>
            <person name="Bellgard S.E."/>
            <person name="Bellgard M.I."/>
        </authorList>
    </citation>
    <scope>NUCLEOTIDE SEQUENCE</scope>
    <source>
        <tissue evidence="3">Shoot tissue taken approximately 20 cm above the soil surface</tissue>
    </source>
</reference>
<name>A0A0A9DYP9_ARUDO</name>
<evidence type="ECO:0000313" key="3">
    <source>
        <dbReference type="EMBL" id="JAD90800.1"/>
    </source>
</evidence>
<feature type="transmembrane region" description="Helical" evidence="1">
    <location>
        <begin position="48"/>
        <end position="66"/>
    </location>
</feature>
<sequence>MFSSSCKLYLVIGLSHALVHISALIVTFESRDPIRLSEHYPCNCKCSFIFLNMQVNSSFCYIVRYANITKQRFHCYLNEGIIPARYLLGSIMFVLIKVTLVLYSADLFFLPALGKDLNICTN</sequence>
<dbReference type="AlphaFoldDB" id="A0A0A9DYP9"/>
<feature type="signal peptide" evidence="2">
    <location>
        <begin position="1"/>
        <end position="17"/>
    </location>
</feature>